<accession>A0A9X1RKS4</accession>
<feature type="region of interest" description="Disordered" evidence="1">
    <location>
        <begin position="1"/>
        <end position="23"/>
    </location>
</feature>
<dbReference type="Proteomes" id="UP001139054">
    <property type="component" value="Unassembled WGS sequence"/>
</dbReference>
<organism evidence="2 3">
    <name type="scientific">Bradyrhizobium zhengyangense</name>
    <dbReference type="NCBI Taxonomy" id="2911009"/>
    <lineage>
        <taxon>Bacteria</taxon>
        <taxon>Pseudomonadati</taxon>
        <taxon>Pseudomonadota</taxon>
        <taxon>Alphaproteobacteria</taxon>
        <taxon>Hyphomicrobiales</taxon>
        <taxon>Nitrobacteraceae</taxon>
        <taxon>Bradyrhizobium</taxon>
    </lineage>
</organism>
<dbReference type="RefSeq" id="WP_237892191.1">
    <property type="nucleotide sequence ID" value="NZ_JAKLTY010000075.1"/>
</dbReference>
<evidence type="ECO:0000256" key="1">
    <source>
        <dbReference type="SAM" id="MobiDB-lite"/>
    </source>
</evidence>
<sequence>MLLKKGDSWNGGMNGPSSGAWNRTGGRSAAEPMLISSYGTGARPLFKTNGIDTSCYSTTATRGQYMALVGIECYNDAIDPASPTYLGTTVRADISAASPTLTNMASTAGILPGYVAYGSGINGLVVQSVTSNSVTLNGNPQFTSSQIPIQFNKRLTQSSFALTGTTNFLIVEDCKLNFGSLAISNMITATTAPIVGLNLRIRRNLFLDAYVLGYGGNGMFLSDNQLAGGQVLIEENLVDHAGWNSSLWGVGANVFSHNFYLHDNNPSISFLRNITANAAATGAQVRNGGTIYDNLSIRNPIAFLTDPGIQFNSTTYSYNVITEGSDIVVGVRSATAATTSGNKVLNLDGILTAGNYNFMNQMIADLDNPGALSGSVVSFTATTVTMSGAVAAGKRGDGVRAGDRLVVYMPRVQGIVLGSSGNFAPTVNSGGSSVYPIGSTVFYFPAGYTLPSWVVPGMNIAVASKANDFAGGQTTIASISADRTQLTTAAPTTGAVVGGSAATGGEQDKFIIWQSIPDTLHPTQTVGPNNIFTTSSGYYKPSFAYSPQAFTRSINATGNYYYNWNTVTSQNVIDYGLSGSNTNSPSKLNVAGSTSYPNATVEAYDKSIGGPGTVEHFLTQARLQSKDNWDSRYTAQAANNFIRNAVGCNCSQ</sequence>
<evidence type="ECO:0000313" key="3">
    <source>
        <dbReference type="Proteomes" id="UP001139054"/>
    </source>
</evidence>
<evidence type="ECO:0000313" key="2">
    <source>
        <dbReference type="EMBL" id="MCG2633192.1"/>
    </source>
</evidence>
<dbReference type="EMBL" id="JAKLTY010000075">
    <property type="protein sequence ID" value="MCG2633192.1"/>
    <property type="molecule type" value="Genomic_DNA"/>
</dbReference>
<protein>
    <submittedName>
        <fullName evidence="2">Uncharacterized protein</fullName>
    </submittedName>
</protein>
<reference evidence="2" key="1">
    <citation type="submission" date="2022-01" db="EMBL/GenBank/DDBJ databases">
        <title>Genome sequnece data of strain Bradyrhizobium sp. nov.</title>
        <authorList>
            <person name="Zhang J."/>
        </authorList>
    </citation>
    <scope>NUCLEOTIDE SEQUENCE</scope>
    <source>
        <strain evidence="2">WYCCWR 13023</strain>
    </source>
</reference>
<gene>
    <name evidence="2" type="ORF">L6654_42520</name>
</gene>
<dbReference type="AlphaFoldDB" id="A0A9X1RKS4"/>
<name>A0A9X1RKS4_9BRAD</name>
<comment type="caution">
    <text evidence="2">The sequence shown here is derived from an EMBL/GenBank/DDBJ whole genome shotgun (WGS) entry which is preliminary data.</text>
</comment>
<proteinExistence type="predicted"/>